<dbReference type="GO" id="GO:0003677">
    <property type="term" value="F:DNA binding"/>
    <property type="evidence" value="ECO:0007669"/>
    <property type="project" value="UniProtKB-KW"/>
</dbReference>
<proteinExistence type="predicted"/>
<evidence type="ECO:0000313" key="3">
    <source>
        <dbReference type="EMBL" id="RDV10744.1"/>
    </source>
</evidence>
<dbReference type="Gene3D" id="1.10.260.40">
    <property type="entry name" value="lambda repressor-like DNA-binding domains"/>
    <property type="match status" value="1"/>
</dbReference>
<evidence type="ECO:0000256" key="1">
    <source>
        <dbReference type="ARBA" id="ARBA00023125"/>
    </source>
</evidence>
<keyword evidence="4" id="KW-1185">Reference proteome</keyword>
<dbReference type="SMART" id="SM00530">
    <property type="entry name" value="HTH_XRE"/>
    <property type="match status" value="1"/>
</dbReference>
<dbReference type="Gene3D" id="1.10.10.2910">
    <property type="match status" value="1"/>
</dbReference>
<dbReference type="AlphaFoldDB" id="A0A3D8KZW0"/>
<dbReference type="CDD" id="cd00093">
    <property type="entry name" value="HTH_XRE"/>
    <property type="match status" value="1"/>
</dbReference>
<dbReference type="NCBIfam" id="TIGR02607">
    <property type="entry name" value="antidote_HigA"/>
    <property type="match status" value="1"/>
</dbReference>
<dbReference type="Proteomes" id="UP000256708">
    <property type="component" value="Unassembled WGS sequence"/>
</dbReference>
<dbReference type="InterPro" id="IPR013430">
    <property type="entry name" value="Toxin_antidote_HigA"/>
</dbReference>
<keyword evidence="1" id="KW-0238">DNA-binding</keyword>
<dbReference type="PANTHER" id="PTHR36924">
    <property type="entry name" value="ANTITOXIN HIGA-1"/>
    <property type="match status" value="1"/>
</dbReference>
<protein>
    <submittedName>
        <fullName evidence="3">Addiction module antidote protein, HigA family</fullName>
    </submittedName>
</protein>
<dbReference type="PANTHER" id="PTHR36924:SF1">
    <property type="entry name" value="ANTITOXIN HIGA-1"/>
    <property type="match status" value="1"/>
</dbReference>
<evidence type="ECO:0000313" key="4">
    <source>
        <dbReference type="Proteomes" id="UP000256708"/>
    </source>
</evidence>
<dbReference type="InterPro" id="IPR010982">
    <property type="entry name" value="Lambda_DNA-bd_dom_sf"/>
</dbReference>
<organism evidence="3 4">
    <name type="scientific">Pontibacter diazotrophicus</name>
    <dbReference type="NCBI Taxonomy" id="1400979"/>
    <lineage>
        <taxon>Bacteria</taxon>
        <taxon>Pseudomonadati</taxon>
        <taxon>Bacteroidota</taxon>
        <taxon>Cytophagia</taxon>
        <taxon>Cytophagales</taxon>
        <taxon>Hymenobacteraceae</taxon>
        <taxon>Pontibacter</taxon>
    </lineage>
</organism>
<comment type="caution">
    <text evidence="3">The sequence shown here is derived from an EMBL/GenBank/DDBJ whole genome shotgun (WGS) entry which is preliminary data.</text>
</comment>
<gene>
    <name evidence="3" type="primary">higA</name>
    <name evidence="3" type="ORF">DXT99_25900</name>
</gene>
<dbReference type="Pfam" id="PF01381">
    <property type="entry name" value="HTH_3"/>
    <property type="match status" value="1"/>
</dbReference>
<dbReference type="OrthoDB" id="9796786at2"/>
<reference evidence="4" key="1">
    <citation type="submission" date="2018-08" db="EMBL/GenBank/DDBJ databases">
        <authorList>
            <person name="Liu Z.-W."/>
            <person name="Du Z.-J."/>
        </authorList>
    </citation>
    <scope>NUCLEOTIDE SEQUENCE [LARGE SCALE GENOMIC DNA]</scope>
    <source>
        <strain evidence="4">H4X</strain>
    </source>
</reference>
<name>A0A3D8KZW0_9BACT</name>
<dbReference type="SUPFAM" id="SSF47413">
    <property type="entry name" value="lambda repressor-like DNA-binding domains"/>
    <property type="match status" value="1"/>
</dbReference>
<dbReference type="EMBL" id="QRGR01000052">
    <property type="protein sequence ID" value="RDV10744.1"/>
    <property type="molecule type" value="Genomic_DNA"/>
</dbReference>
<sequence>MSMKMNINELTPALAIHPGEHLLDELEARETSQQDFASMIGMKRSQLNEIIKGKRGINTETALYIGKALGMEPEIWLNLQKNYEADLIKLDPKVQERLNSVEEWQQHVVPNVPVRFLKKHAQLSGDPVIDLPWVKMLYGVKSSSGIASVKSKSSYMFRQSTKLKVDQANVAAWVKLVEHKAKGQTVGSFDRNNKEALLQKLKEVFSNNTNCKEEARKVLAEAGIKLVYQEKPEFTPVDGFTFWSVDNPAIGMTLRYNKIDNFAFTLLHELGHVYLHLRDYDEEEIISWESNDEEYRGSGRERDADAFAQDNLIDRGIWDAFVNSQTRFPDEAIRGFAQQVNIHPAIVRGRLCHQFDLYRTKTTIDHKIH</sequence>
<feature type="domain" description="HTH cro/C1-type" evidence="2">
    <location>
        <begin position="32"/>
        <end position="76"/>
    </location>
</feature>
<evidence type="ECO:0000259" key="2">
    <source>
        <dbReference type="PROSITE" id="PS50943"/>
    </source>
</evidence>
<dbReference type="InterPro" id="IPR001387">
    <property type="entry name" value="Cro/C1-type_HTH"/>
</dbReference>
<dbReference type="PROSITE" id="PS50943">
    <property type="entry name" value="HTH_CROC1"/>
    <property type="match status" value="1"/>
</dbReference>
<accession>A0A3D8KZW0</accession>